<dbReference type="RefSeq" id="WP_109991166.1">
    <property type="nucleotide sequence ID" value="NZ_CP028160.1"/>
</dbReference>
<dbReference type="Proteomes" id="UP000245919">
    <property type="component" value="Chromosome"/>
</dbReference>
<accession>A0A2Z3KG93</accession>
<reference evidence="1 2" key="1">
    <citation type="submission" date="2018-03" db="EMBL/GenBank/DDBJ databases">
        <title>Genome sequence of Lactococcus lactis strain 14B4 from almond drupe.</title>
        <authorList>
            <person name="Tran T.D."/>
            <person name="McGarvey J.A."/>
            <person name="Huynh S."/>
            <person name="Parker C.T."/>
        </authorList>
    </citation>
    <scope>NUCLEOTIDE SEQUENCE [LARGE SCALE GENOMIC DNA]</scope>
    <source>
        <strain evidence="1 2">14B4</strain>
    </source>
</reference>
<dbReference type="GeneID" id="89634102"/>
<evidence type="ECO:0000313" key="2">
    <source>
        <dbReference type="Proteomes" id="UP000245919"/>
    </source>
</evidence>
<sequence>MVNFKDWLKAHPEEALPKKDHWRMEIFETNPITLQQDEFFINFWASDDESALNKKLYEKFPNRNCWYHGLVTDFYSDKLCLYFAYLCEDGRILEILEQTQQYKNKDGVEVHRYSGYNMRITATPYQLNVDSIRVPFGLFPDQEMPKLINTMLEGYFQFERCLPKRQDINEDLIVQGSYENEEFVFHIANCCGGPGISCYDKKTKEQIYHSNGSGVSWKPYGDAYREGRILEFLLEGKKKMEDLFDRIKRGEIRSERHYYHKENIPESKN</sequence>
<dbReference type="EMBL" id="CP028160">
    <property type="protein sequence ID" value="AWN66477.1"/>
    <property type="molecule type" value="Genomic_DNA"/>
</dbReference>
<proteinExistence type="predicted"/>
<evidence type="ECO:0000313" key="1">
    <source>
        <dbReference type="EMBL" id="AWN66477.1"/>
    </source>
</evidence>
<gene>
    <name evidence="1" type="ORF">LL14B4_09945</name>
</gene>
<name>A0A2Z3KG93_LACLL</name>
<organism evidence="1 2">
    <name type="scientific">Lactococcus lactis subsp. lactis</name>
    <name type="common">Streptococcus lactis</name>
    <dbReference type="NCBI Taxonomy" id="1360"/>
    <lineage>
        <taxon>Bacteria</taxon>
        <taxon>Bacillati</taxon>
        <taxon>Bacillota</taxon>
        <taxon>Bacilli</taxon>
        <taxon>Lactobacillales</taxon>
        <taxon>Streptococcaceae</taxon>
        <taxon>Lactococcus</taxon>
    </lineage>
</organism>
<protein>
    <submittedName>
        <fullName evidence="1">Uncharacterized protein</fullName>
    </submittedName>
</protein>
<dbReference type="AlphaFoldDB" id="A0A2Z3KG93"/>